<organism evidence="1 2">
    <name type="scientific">Aquamicrobium soli</name>
    <dbReference type="NCBI Taxonomy" id="1811518"/>
    <lineage>
        <taxon>Bacteria</taxon>
        <taxon>Pseudomonadati</taxon>
        <taxon>Pseudomonadota</taxon>
        <taxon>Alphaproteobacteria</taxon>
        <taxon>Hyphomicrobiales</taxon>
        <taxon>Phyllobacteriaceae</taxon>
        <taxon>Aquamicrobium</taxon>
    </lineage>
</organism>
<gene>
    <name evidence="1" type="ORF">ACFOHJ_18000</name>
</gene>
<dbReference type="EMBL" id="JBHRTK010000016">
    <property type="protein sequence ID" value="MFC3208120.1"/>
    <property type="molecule type" value="Genomic_DNA"/>
</dbReference>
<dbReference type="Proteomes" id="UP001595583">
    <property type="component" value="Unassembled WGS sequence"/>
</dbReference>
<accession>A0ABV7KFI9</accession>
<proteinExistence type="predicted"/>
<evidence type="ECO:0008006" key="3">
    <source>
        <dbReference type="Google" id="ProtNLM"/>
    </source>
</evidence>
<protein>
    <recommendedName>
        <fullName evidence="3">Integrase DNA-binding domain-containing protein</fullName>
    </recommendedName>
</protein>
<dbReference type="RefSeq" id="WP_378222970.1">
    <property type="nucleotide sequence ID" value="NZ_JBHRTK010000016.1"/>
</dbReference>
<evidence type="ECO:0000313" key="2">
    <source>
        <dbReference type="Proteomes" id="UP001595583"/>
    </source>
</evidence>
<evidence type="ECO:0000313" key="1">
    <source>
        <dbReference type="EMBL" id="MFC3208120.1"/>
    </source>
</evidence>
<name>A0ABV7KFI9_9HYPH</name>
<keyword evidence="2" id="KW-1185">Reference proteome</keyword>
<sequence length="112" mass="13023">MDKPWRVRHFKTGFSAEYLRCGMGHWRFVLDGKQPKLFVDRREARCAAEDAYLASLDASVRSSLPVSEDKIARNLEMAREQFLKSKREDVKRTETIHRPGRKKLIVMTGRAS</sequence>
<comment type="caution">
    <text evidence="1">The sequence shown here is derived from an EMBL/GenBank/DDBJ whole genome shotgun (WGS) entry which is preliminary data.</text>
</comment>
<reference evidence="2" key="1">
    <citation type="journal article" date="2019" name="Int. J. Syst. Evol. Microbiol.">
        <title>The Global Catalogue of Microorganisms (GCM) 10K type strain sequencing project: providing services to taxonomists for standard genome sequencing and annotation.</title>
        <authorList>
            <consortium name="The Broad Institute Genomics Platform"/>
            <consortium name="The Broad Institute Genome Sequencing Center for Infectious Disease"/>
            <person name="Wu L."/>
            <person name="Ma J."/>
        </authorList>
    </citation>
    <scope>NUCLEOTIDE SEQUENCE [LARGE SCALE GENOMIC DNA]</scope>
    <source>
        <strain evidence="2">KCTC 52165</strain>
    </source>
</reference>